<dbReference type="InterPro" id="IPR009061">
    <property type="entry name" value="DNA-bd_dom_put_sf"/>
</dbReference>
<dbReference type="Proteomes" id="UP000545761">
    <property type="component" value="Unassembled WGS sequence"/>
</dbReference>
<accession>A0A7W0DUK1</accession>
<evidence type="ECO:0000256" key="1">
    <source>
        <dbReference type="SAM" id="MobiDB-lite"/>
    </source>
</evidence>
<organism evidence="3 4">
    <name type="scientific">Streptomyces himalayensis subsp. himalayensis</name>
    <dbReference type="NCBI Taxonomy" id="2756131"/>
    <lineage>
        <taxon>Bacteria</taxon>
        <taxon>Bacillati</taxon>
        <taxon>Actinomycetota</taxon>
        <taxon>Actinomycetes</taxon>
        <taxon>Kitasatosporales</taxon>
        <taxon>Streptomycetaceae</taxon>
        <taxon>Streptomyces</taxon>
        <taxon>Streptomyces himalayensis</taxon>
    </lineage>
</organism>
<keyword evidence="3" id="KW-0238">DNA-binding</keyword>
<dbReference type="PROSITE" id="PS50937">
    <property type="entry name" value="HTH_MERR_2"/>
    <property type="match status" value="1"/>
</dbReference>
<gene>
    <name evidence="3" type="ORF">H1D24_38605</name>
</gene>
<proteinExistence type="predicted"/>
<dbReference type="Gene3D" id="1.10.1660.10">
    <property type="match status" value="1"/>
</dbReference>
<evidence type="ECO:0000313" key="4">
    <source>
        <dbReference type="Proteomes" id="UP000545761"/>
    </source>
</evidence>
<dbReference type="AlphaFoldDB" id="A0A7W0DUK1"/>
<sequence length="44" mass="4756">MRKIGELARETGHTVRTLRHYGQLGLLSPSGRTAGGARRTPPEA</sequence>
<evidence type="ECO:0000259" key="2">
    <source>
        <dbReference type="PROSITE" id="PS50937"/>
    </source>
</evidence>
<feature type="domain" description="HTH merR-type" evidence="2">
    <location>
        <begin position="1"/>
        <end position="44"/>
    </location>
</feature>
<dbReference type="InterPro" id="IPR000551">
    <property type="entry name" value="MerR-type_HTH_dom"/>
</dbReference>
<protein>
    <submittedName>
        <fullName evidence="3">MerR family DNA-binding transcriptional regulator</fullName>
    </submittedName>
</protein>
<feature type="region of interest" description="Disordered" evidence="1">
    <location>
        <begin position="25"/>
        <end position="44"/>
    </location>
</feature>
<dbReference type="SUPFAM" id="SSF46955">
    <property type="entry name" value="Putative DNA-binding domain"/>
    <property type="match status" value="1"/>
</dbReference>
<dbReference type="Pfam" id="PF00376">
    <property type="entry name" value="MerR"/>
    <property type="match status" value="1"/>
</dbReference>
<dbReference type="GO" id="GO:0003677">
    <property type="term" value="F:DNA binding"/>
    <property type="evidence" value="ECO:0007669"/>
    <property type="project" value="UniProtKB-KW"/>
</dbReference>
<name>A0A7W0DUK1_9ACTN</name>
<dbReference type="GO" id="GO:0006355">
    <property type="term" value="P:regulation of DNA-templated transcription"/>
    <property type="evidence" value="ECO:0007669"/>
    <property type="project" value="InterPro"/>
</dbReference>
<dbReference type="EMBL" id="JACEHE010000047">
    <property type="protein sequence ID" value="MBA2951507.1"/>
    <property type="molecule type" value="Genomic_DNA"/>
</dbReference>
<comment type="caution">
    <text evidence="3">The sequence shown here is derived from an EMBL/GenBank/DDBJ whole genome shotgun (WGS) entry which is preliminary data.</text>
</comment>
<reference evidence="3 4" key="1">
    <citation type="submission" date="2020-07" db="EMBL/GenBank/DDBJ databases">
        <title>Streptomyces isolated from Indian soil.</title>
        <authorList>
            <person name="Mandal S."/>
            <person name="Maiti P.K."/>
        </authorList>
    </citation>
    <scope>NUCLEOTIDE SEQUENCE [LARGE SCALE GENOMIC DNA]</scope>
    <source>
        <strain evidence="3 4">PSKA28</strain>
    </source>
</reference>
<evidence type="ECO:0000313" key="3">
    <source>
        <dbReference type="EMBL" id="MBA2951507.1"/>
    </source>
</evidence>